<evidence type="ECO:0000256" key="1">
    <source>
        <dbReference type="SAM" id="SignalP"/>
    </source>
</evidence>
<feature type="signal peptide" evidence="1">
    <location>
        <begin position="1"/>
        <end position="21"/>
    </location>
</feature>
<comment type="caution">
    <text evidence="2">The sequence shown here is derived from an EMBL/GenBank/DDBJ whole genome shotgun (WGS) entry which is preliminary data.</text>
</comment>
<reference evidence="2 3" key="1">
    <citation type="submission" date="2024-01" db="EMBL/GenBank/DDBJ databases">
        <title>A draft genome for the cacao thread blight pathogen Marasmiellus scandens.</title>
        <authorList>
            <person name="Baruah I.K."/>
            <person name="Leung J."/>
            <person name="Bukari Y."/>
            <person name="Amoako-Attah I."/>
            <person name="Meinhardt L.W."/>
            <person name="Bailey B.A."/>
            <person name="Cohen S.P."/>
        </authorList>
    </citation>
    <scope>NUCLEOTIDE SEQUENCE [LARGE SCALE GENOMIC DNA]</scope>
    <source>
        <strain evidence="2 3">GH-19</strain>
    </source>
</reference>
<dbReference type="EMBL" id="JBANRG010000033">
    <property type="protein sequence ID" value="KAK7450621.1"/>
    <property type="molecule type" value="Genomic_DNA"/>
</dbReference>
<sequence length="247" mass="26648">MIHLLTFLLLQFLFSFTNALALPDEPVSSLTLSPTPTVHTITFYVPSPFSETIFGMQYTLTSIATATPIATQRSDGVDYTMYVEERVINVPSGTTLAPDFEDDPSVTVSPYTSTITGTLISNGDAWSFETSDDAPIYFTDDCQLEDSNAAIQLSDSGNGKMGLSCDREELGEHGWRGRHFLGDPLPVYTLTVTQDSSLPAFADVLETSSRATSTSMESSRGSNGGVSLFNNAMRVGLVVLPVVFVLA</sequence>
<protein>
    <submittedName>
        <fullName evidence="2">Uncharacterized protein</fullName>
    </submittedName>
</protein>
<keyword evidence="1" id="KW-0732">Signal</keyword>
<proteinExistence type="predicted"/>
<gene>
    <name evidence="2" type="ORF">VKT23_012931</name>
</gene>
<evidence type="ECO:0000313" key="2">
    <source>
        <dbReference type="EMBL" id="KAK7450621.1"/>
    </source>
</evidence>
<dbReference type="Proteomes" id="UP001498398">
    <property type="component" value="Unassembled WGS sequence"/>
</dbReference>
<evidence type="ECO:0000313" key="3">
    <source>
        <dbReference type="Proteomes" id="UP001498398"/>
    </source>
</evidence>
<accession>A0ABR1J604</accession>
<name>A0ABR1J604_9AGAR</name>
<keyword evidence="3" id="KW-1185">Reference proteome</keyword>
<feature type="chain" id="PRO_5047128192" evidence="1">
    <location>
        <begin position="22"/>
        <end position="247"/>
    </location>
</feature>
<organism evidence="2 3">
    <name type="scientific">Marasmiellus scandens</name>
    <dbReference type="NCBI Taxonomy" id="2682957"/>
    <lineage>
        <taxon>Eukaryota</taxon>
        <taxon>Fungi</taxon>
        <taxon>Dikarya</taxon>
        <taxon>Basidiomycota</taxon>
        <taxon>Agaricomycotina</taxon>
        <taxon>Agaricomycetes</taxon>
        <taxon>Agaricomycetidae</taxon>
        <taxon>Agaricales</taxon>
        <taxon>Marasmiineae</taxon>
        <taxon>Omphalotaceae</taxon>
        <taxon>Marasmiellus</taxon>
    </lineage>
</organism>